<keyword evidence="1" id="KW-0472">Membrane</keyword>
<feature type="transmembrane region" description="Helical" evidence="1">
    <location>
        <begin position="80"/>
        <end position="100"/>
    </location>
</feature>
<evidence type="ECO:0000256" key="1">
    <source>
        <dbReference type="SAM" id="Phobius"/>
    </source>
</evidence>
<feature type="transmembrane region" description="Helical" evidence="1">
    <location>
        <begin position="294"/>
        <end position="314"/>
    </location>
</feature>
<keyword evidence="1" id="KW-1133">Transmembrane helix</keyword>
<feature type="transmembrane region" description="Helical" evidence="1">
    <location>
        <begin position="226"/>
        <end position="248"/>
    </location>
</feature>
<feature type="transmembrane region" description="Helical" evidence="1">
    <location>
        <begin position="196"/>
        <end position="214"/>
    </location>
</feature>
<organism evidence="2 3">
    <name type="scientific">Trueperella abortisuis</name>
    <dbReference type="NCBI Taxonomy" id="445930"/>
    <lineage>
        <taxon>Bacteria</taxon>
        <taxon>Bacillati</taxon>
        <taxon>Actinomycetota</taxon>
        <taxon>Actinomycetes</taxon>
        <taxon>Actinomycetales</taxon>
        <taxon>Actinomycetaceae</taxon>
        <taxon>Trueperella</taxon>
    </lineage>
</organism>
<proteinExistence type="predicted"/>
<keyword evidence="3" id="KW-1185">Reference proteome</keyword>
<protein>
    <submittedName>
        <fullName evidence="2">Uncharacterized protein</fullName>
    </submittedName>
</protein>
<accession>A0ABT9PFJ6</accession>
<sequence>MTLGFLGALISLERAQALAHRDPSKRWAYLAPGLLGLGGLVHAVGGPDTTVGMIGQLLMVEGAIAFVLVYVYLWKRAPLTLVATQILSAVAALSAALLSLAFENSALIPLLSAFLIITIAAERAELAQLSMGPRAVPTLLATSSALLTFATASLLWPIPASRVFGFAQLTIAFWLLKDDVPRRLIRSTGLHRFTAFALLFGYLWLIVGALTWIVTGGQVGTVYYDVVIHTVFVGFAIAMIMAHAPVIFPAVMGVPVPYRSFMWVPLVLLNLGLAMRVFGEIFDGQGTIWQHGGILNIVAILLFLLSVIAAVVTGNRKPSRKNRKVTRGRAAVVAAEKGTR</sequence>
<keyword evidence="1" id="KW-0812">Transmembrane</keyword>
<feature type="transmembrane region" description="Helical" evidence="1">
    <location>
        <begin position="53"/>
        <end position="73"/>
    </location>
</feature>
<reference evidence="2 3" key="1">
    <citation type="submission" date="2023-07" db="EMBL/GenBank/DDBJ databases">
        <title>Sequencing the genomes of 1000 actinobacteria strains.</title>
        <authorList>
            <person name="Klenk H.-P."/>
        </authorList>
    </citation>
    <scope>NUCLEOTIDE SEQUENCE [LARGE SCALE GENOMIC DNA]</scope>
    <source>
        <strain evidence="2 3">DSM 19515</strain>
    </source>
</reference>
<name>A0ABT9PFJ6_9ACTO</name>
<dbReference type="EMBL" id="JAUSQL010000001">
    <property type="protein sequence ID" value="MDP9831486.1"/>
    <property type="molecule type" value="Genomic_DNA"/>
</dbReference>
<dbReference type="Proteomes" id="UP001230145">
    <property type="component" value="Unassembled WGS sequence"/>
</dbReference>
<feature type="transmembrane region" description="Helical" evidence="1">
    <location>
        <begin position="260"/>
        <end position="282"/>
    </location>
</feature>
<evidence type="ECO:0000313" key="2">
    <source>
        <dbReference type="EMBL" id="MDP9831486.1"/>
    </source>
</evidence>
<comment type="caution">
    <text evidence="2">The sequence shown here is derived from an EMBL/GenBank/DDBJ whole genome shotgun (WGS) entry which is preliminary data.</text>
</comment>
<dbReference type="RefSeq" id="WP_307634214.1">
    <property type="nucleotide sequence ID" value="NZ_JAUSQL010000001.1"/>
</dbReference>
<gene>
    <name evidence="2" type="ORF">J2S45_000165</name>
</gene>
<feature type="transmembrane region" description="Helical" evidence="1">
    <location>
        <begin position="160"/>
        <end position="176"/>
    </location>
</feature>
<evidence type="ECO:0000313" key="3">
    <source>
        <dbReference type="Proteomes" id="UP001230145"/>
    </source>
</evidence>